<feature type="compositionally biased region" description="Polar residues" evidence="2">
    <location>
        <begin position="759"/>
        <end position="771"/>
    </location>
</feature>
<feature type="compositionally biased region" description="Polar residues" evidence="2">
    <location>
        <begin position="113"/>
        <end position="149"/>
    </location>
</feature>
<evidence type="ECO:0000313" key="3">
    <source>
        <dbReference type="EMBL" id="KAG0252066.1"/>
    </source>
</evidence>
<dbReference type="Proteomes" id="UP000726737">
    <property type="component" value="Unassembled WGS sequence"/>
</dbReference>
<dbReference type="OrthoDB" id="2442063at2759"/>
<feature type="compositionally biased region" description="Acidic residues" evidence="2">
    <location>
        <begin position="707"/>
        <end position="720"/>
    </location>
</feature>
<feature type="region of interest" description="Disordered" evidence="2">
    <location>
        <begin position="633"/>
        <end position="720"/>
    </location>
</feature>
<feature type="compositionally biased region" description="Polar residues" evidence="2">
    <location>
        <begin position="424"/>
        <end position="433"/>
    </location>
</feature>
<organism evidence="3 4">
    <name type="scientific">Mortierella polycephala</name>
    <dbReference type="NCBI Taxonomy" id="41804"/>
    <lineage>
        <taxon>Eukaryota</taxon>
        <taxon>Fungi</taxon>
        <taxon>Fungi incertae sedis</taxon>
        <taxon>Mucoromycota</taxon>
        <taxon>Mortierellomycotina</taxon>
        <taxon>Mortierellomycetes</taxon>
        <taxon>Mortierellales</taxon>
        <taxon>Mortierellaceae</taxon>
        <taxon>Mortierella</taxon>
    </lineage>
</organism>
<feature type="coiled-coil region" evidence="1">
    <location>
        <begin position="279"/>
        <end position="317"/>
    </location>
</feature>
<gene>
    <name evidence="3" type="ORF">BG011_007217</name>
</gene>
<sequence>MQMWQDMEKDPLPSSSFFPAPEPEPSSPQLTATLPSSTVPTTFSARPTYAIGTKSHSYATEHRKSPPHAPLALAAFLPEADHSVVMTPTPPTPTSPSLHSANRGPSLHRKKSSSSTAESVQKTLSRQSSLSHGLNRHSSLSKKQPQSRQTQDRDLTVPPSPSSTHRPQKHVMLNRRSTSQDFQLRLQQQQQRQGDLGDELSEAGEDHVPGTPTSISSFGSGTMALSGSERDREKSVTTRDKRLSRSSVALIESRNIQTLSSNLAMVSSPTDNEFPQHNSEALLSVIAQKEARIAQLREDLEVNLSELTQLKEQWSQIMIEERNRLQAEANASIQEQGRQLGGHGSSQSVSHRLSTTGAGIWGTVVGSVSGISGVSGGISLHNINTLHQQQHQQQTMSPQASTASGGPVSDRSSTSSYTGRGESQGLSGSSRPTSPLPAYLSNFSSLNGLNTPVSPVGNGTSHGPASVRRGDRASLSSLSTCSSSLSNAGDGSTAFEAGHSSQSSFSSAGHPDQNAPQLQSYKEQQEARRHRRESSGLFIPPEAEEVLVNTGRALFKGFGSLIGGIRTVVSDVAESDRFQHSRQRTIDMVSGLAQTAADALPLPSHDDIYYHHQRLRLLEDGGEEGLLLGLEQQQANEQQRQDRIKGKGDQVLERGQRLDSSKGQAKNSMDGLQEAGRGSLSRTISQLSIREETESSITVSSLSAAQDQEEEEEVEEGEEWNIEDKELLESLEADVQLQSQNTIGTDKSRSIESRIDTPARNTLESTTTAFTLASKKND</sequence>
<feature type="compositionally biased region" description="Polar residues" evidence="2">
    <location>
        <begin position="395"/>
        <end position="418"/>
    </location>
</feature>
<feature type="compositionally biased region" description="Low complexity" evidence="2">
    <location>
        <begin position="180"/>
        <end position="194"/>
    </location>
</feature>
<feature type="compositionally biased region" description="Basic and acidic residues" evidence="2">
    <location>
        <begin position="1"/>
        <end position="11"/>
    </location>
</feature>
<feature type="region of interest" description="Disordered" evidence="2">
    <location>
        <begin position="451"/>
        <end position="537"/>
    </location>
</feature>
<protein>
    <submittedName>
        <fullName evidence="3">Uncharacterized protein</fullName>
    </submittedName>
</protein>
<dbReference type="EMBL" id="JAAAJA010000548">
    <property type="protein sequence ID" value="KAG0252066.1"/>
    <property type="molecule type" value="Genomic_DNA"/>
</dbReference>
<feature type="compositionally biased region" description="Polar residues" evidence="2">
    <location>
        <begin position="211"/>
        <end position="225"/>
    </location>
</feature>
<feature type="compositionally biased region" description="Basic and acidic residues" evidence="2">
    <location>
        <begin position="228"/>
        <end position="241"/>
    </location>
</feature>
<feature type="region of interest" description="Disordered" evidence="2">
    <location>
        <begin position="1"/>
        <end position="241"/>
    </location>
</feature>
<feature type="compositionally biased region" description="Basic and acidic residues" evidence="2">
    <location>
        <begin position="639"/>
        <end position="660"/>
    </location>
</feature>
<evidence type="ECO:0000313" key="4">
    <source>
        <dbReference type="Proteomes" id="UP000726737"/>
    </source>
</evidence>
<feature type="compositionally biased region" description="Basic and acidic residues" evidence="2">
    <location>
        <begin position="746"/>
        <end position="757"/>
    </location>
</feature>
<keyword evidence="4" id="KW-1185">Reference proteome</keyword>
<feature type="compositionally biased region" description="Low complexity" evidence="2">
    <location>
        <begin position="474"/>
        <end position="486"/>
    </location>
</feature>
<feature type="compositionally biased region" description="Polar residues" evidence="2">
    <location>
        <begin position="695"/>
        <end position="706"/>
    </location>
</feature>
<evidence type="ECO:0000256" key="2">
    <source>
        <dbReference type="SAM" id="MobiDB-lite"/>
    </source>
</evidence>
<reference evidence="3" key="1">
    <citation type="journal article" date="2020" name="Fungal Divers.">
        <title>Resolving the Mortierellaceae phylogeny through synthesis of multi-gene phylogenetics and phylogenomics.</title>
        <authorList>
            <person name="Vandepol N."/>
            <person name="Liber J."/>
            <person name="Desiro A."/>
            <person name="Na H."/>
            <person name="Kennedy M."/>
            <person name="Barry K."/>
            <person name="Grigoriev I.V."/>
            <person name="Miller A.N."/>
            <person name="O'Donnell K."/>
            <person name="Stajich J.E."/>
            <person name="Bonito G."/>
        </authorList>
    </citation>
    <scope>NUCLEOTIDE SEQUENCE</scope>
    <source>
        <strain evidence="3">KOD948</strain>
    </source>
</reference>
<feature type="compositionally biased region" description="Polar residues" evidence="2">
    <location>
        <begin position="451"/>
        <end position="463"/>
    </location>
</feature>
<dbReference type="AlphaFoldDB" id="A0A9P6PSJ5"/>
<feature type="region of interest" description="Disordered" evidence="2">
    <location>
        <begin position="739"/>
        <end position="778"/>
    </location>
</feature>
<evidence type="ECO:0000256" key="1">
    <source>
        <dbReference type="SAM" id="Coils"/>
    </source>
</evidence>
<name>A0A9P6PSJ5_9FUNG</name>
<accession>A0A9P6PSJ5</accession>
<comment type="caution">
    <text evidence="3">The sequence shown here is derived from an EMBL/GenBank/DDBJ whole genome shotgun (WGS) entry which is preliminary data.</text>
</comment>
<proteinExistence type="predicted"/>
<keyword evidence="1" id="KW-0175">Coiled coil</keyword>
<feature type="region of interest" description="Disordered" evidence="2">
    <location>
        <begin position="387"/>
        <end position="439"/>
    </location>
</feature>
<feature type="compositionally biased region" description="Polar residues" evidence="2">
    <location>
        <begin position="29"/>
        <end position="45"/>
    </location>
</feature>
<feature type="region of interest" description="Disordered" evidence="2">
    <location>
        <begin position="331"/>
        <end position="351"/>
    </location>
</feature>